<reference evidence="2 3" key="1">
    <citation type="submission" date="2014-01" db="EMBL/GenBank/DDBJ databases">
        <authorList>
            <person name="Dobos K."/>
            <person name="Lenaerts A."/>
            <person name="Ordway D."/>
            <person name="DeGroote M.A."/>
            <person name="Parker T."/>
            <person name="Sizemore C."/>
            <person name="Tallon L.J."/>
            <person name="Sadzewicz L.K."/>
            <person name="Sengamalay N."/>
            <person name="Fraser C.M."/>
            <person name="Hine E."/>
            <person name="Shefchek K.A."/>
            <person name="Das S.P."/>
            <person name="Tettelin H."/>
        </authorList>
    </citation>
    <scope>NUCLEOTIDE SEQUENCE [LARGE SCALE GENOMIC DNA]</scope>
    <source>
        <strain evidence="2 3">Harvey</strain>
    </source>
</reference>
<accession>A0ABN0QPQ6</accession>
<protein>
    <submittedName>
        <fullName evidence="2">Uncharacterized protein</fullName>
    </submittedName>
</protein>
<organism evidence="2 3">
    <name type="scientific">Mycobacterium ulcerans str. Harvey</name>
    <dbReference type="NCBI Taxonomy" id="1299332"/>
    <lineage>
        <taxon>Bacteria</taxon>
        <taxon>Bacillati</taxon>
        <taxon>Actinomycetota</taxon>
        <taxon>Actinomycetes</taxon>
        <taxon>Mycobacteriales</taxon>
        <taxon>Mycobacteriaceae</taxon>
        <taxon>Mycobacterium</taxon>
        <taxon>Mycobacterium ulcerans group</taxon>
    </lineage>
</organism>
<comment type="caution">
    <text evidence="2">The sequence shown here is derived from an EMBL/GenBank/DDBJ whole genome shotgun (WGS) entry which is preliminary data.</text>
</comment>
<feature type="region of interest" description="Disordered" evidence="1">
    <location>
        <begin position="29"/>
        <end position="65"/>
    </location>
</feature>
<proteinExistence type="predicted"/>
<dbReference type="EMBL" id="JAOL01000170">
    <property type="protein sequence ID" value="EUA86671.1"/>
    <property type="molecule type" value="Genomic_DNA"/>
</dbReference>
<keyword evidence="3" id="KW-1185">Reference proteome</keyword>
<evidence type="ECO:0000256" key="1">
    <source>
        <dbReference type="SAM" id="MobiDB-lite"/>
    </source>
</evidence>
<name>A0ABN0QPQ6_MYCUL</name>
<evidence type="ECO:0000313" key="3">
    <source>
        <dbReference type="Proteomes" id="UP000020681"/>
    </source>
</evidence>
<dbReference type="Proteomes" id="UP000020681">
    <property type="component" value="Unassembled WGS sequence"/>
</dbReference>
<feature type="compositionally biased region" description="Low complexity" evidence="1">
    <location>
        <begin position="29"/>
        <end position="50"/>
    </location>
</feature>
<gene>
    <name evidence="2" type="ORF">I551_6771</name>
</gene>
<evidence type="ECO:0000313" key="2">
    <source>
        <dbReference type="EMBL" id="EUA86671.1"/>
    </source>
</evidence>
<sequence>MFVVVSRAGRSRPPCRRCPLCRLRPRWPAAAGTEAAGGAASTTRAPSARGPVEPSAPAWLNKMPP</sequence>